<keyword evidence="4" id="KW-0472">Membrane</keyword>
<accession>A0A0G1D0X6</accession>
<feature type="transmembrane region" description="Helical" evidence="4">
    <location>
        <begin position="286"/>
        <end position="305"/>
    </location>
</feature>
<proteinExistence type="inferred from homology"/>
<gene>
    <name evidence="6" type="ORF">UV68_C0070G0008</name>
</gene>
<feature type="domain" description="Glycosyltransferase 2-like" evidence="5">
    <location>
        <begin position="10"/>
        <end position="124"/>
    </location>
</feature>
<dbReference type="EMBL" id="LCFK01000070">
    <property type="protein sequence ID" value="KKS91404.1"/>
    <property type="molecule type" value="Genomic_DNA"/>
</dbReference>
<dbReference type="CDD" id="cd04186">
    <property type="entry name" value="GT_2_like_c"/>
    <property type="match status" value="1"/>
</dbReference>
<evidence type="ECO:0000259" key="5">
    <source>
        <dbReference type="Pfam" id="PF00535"/>
    </source>
</evidence>
<evidence type="ECO:0000313" key="7">
    <source>
        <dbReference type="Proteomes" id="UP000033980"/>
    </source>
</evidence>
<evidence type="ECO:0000256" key="2">
    <source>
        <dbReference type="ARBA" id="ARBA00022676"/>
    </source>
</evidence>
<sequence length="354" mass="40984">MNPKKNPLASVIIVNFNGLNHIKKCLLSIKKNNYKNFEVVVVDNGSQDGSREFLIKKMRADKRVRVIFLRENMGPAFARNVAVSNSIGTYLSFLDNDTKVDRFWLSKSITFMENNGNIGACQCQLLLMDDHKKIDYVGDYLTRTGFLMQPFKMGDRAKSIPDETKEIFAAKSAGMIVKRKAFETAGGFDSDYFIYVEETDLCWRIWLTGYEIVYFPKSVVYHKFGTSYRLFPEFQSFLARFHGSKNYISTLIKNLSAQELLLILPLHLILWMIVAFQQILTLKIKSGMYILKGIFWVPFNLPSLLAKRKVIQSKRVIDDKELFEHILQPINIKYFFDKFFSKSTVKGFKAINEK</sequence>
<comment type="caution">
    <text evidence="6">The sequence shown here is derived from an EMBL/GenBank/DDBJ whole genome shotgun (WGS) entry which is preliminary data.</text>
</comment>
<keyword evidence="4" id="KW-1133">Transmembrane helix</keyword>
<dbReference type="GO" id="GO:0016757">
    <property type="term" value="F:glycosyltransferase activity"/>
    <property type="evidence" value="ECO:0007669"/>
    <property type="project" value="UniProtKB-KW"/>
</dbReference>
<evidence type="ECO:0000256" key="1">
    <source>
        <dbReference type="ARBA" id="ARBA00006739"/>
    </source>
</evidence>
<organism evidence="6 7">
    <name type="scientific">Candidatus Collierbacteria bacterium GW2011_GWC2_43_12</name>
    <dbReference type="NCBI Taxonomy" id="1618390"/>
    <lineage>
        <taxon>Bacteria</taxon>
        <taxon>Candidatus Collieribacteriota</taxon>
    </lineage>
</organism>
<dbReference type="Proteomes" id="UP000033980">
    <property type="component" value="Unassembled WGS sequence"/>
</dbReference>
<dbReference type="InterPro" id="IPR029044">
    <property type="entry name" value="Nucleotide-diphossugar_trans"/>
</dbReference>
<dbReference type="InterPro" id="IPR001173">
    <property type="entry name" value="Glyco_trans_2-like"/>
</dbReference>
<keyword evidence="3 6" id="KW-0808">Transferase</keyword>
<dbReference type="AlphaFoldDB" id="A0A0G1D0X6"/>
<reference evidence="6 7" key="1">
    <citation type="journal article" date="2015" name="Nature">
        <title>rRNA introns, odd ribosomes, and small enigmatic genomes across a large radiation of phyla.</title>
        <authorList>
            <person name="Brown C.T."/>
            <person name="Hug L.A."/>
            <person name="Thomas B.C."/>
            <person name="Sharon I."/>
            <person name="Castelle C.J."/>
            <person name="Singh A."/>
            <person name="Wilkins M.J."/>
            <person name="Williams K.H."/>
            <person name="Banfield J.F."/>
        </authorList>
    </citation>
    <scope>NUCLEOTIDE SEQUENCE [LARGE SCALE GENOMIC DNA]</scope>
</reference>
<dbReference type="Gene3D" id="3.90.550.10">
    <property type="entry name" value="Spore Coat Polysaccharide Biosynthesis Protein SpsA, Chain A"/>
    <property type="match status" value="1"/>
</dbReference>
<dbReference type="PANTHER" id="PTHR43179">
    <property type="entry name" value="RHAMNOSYLTRANSFERASE WBBL"/>
    <property type="match status" value="1"/>
</dbReference>
<keyword evidence="2" id="KW-0328">Glycosyltransferase</keyword>
<dbReference type="Pfam" id="PF00535">
    <property type="entry name" value="Glycos_transf_2"/>
    <property type="match status" value="1"/>
</dbReference>
<dbReference type="SUPFAM" id="SSF53448">
    <property type="entry name" value="Nucleotide-diphospho-sugar transferases"/>
    <property type="match status" value="1"/>
</dbReference>
<keyword evidence="4" id="KW-0812">Transmembrane</keyword>
<evidence type="ECO:0000313" key="6">
    <source>
        <dbReference type="EMBL" id="KKS91404.1"/>
    </source>
</evidence>
<name>A0A0G1D0X6_9BACT</name>
<comment type="similarity">
    <text evidence="1">Belongs to the glycosyltransferase 2 family.</text>
</comment>
<feature type="transmembrane region" description="Helical" evidence="4">
    <location>
        <begin position="260"/>
        <end position="280"/>
    </location>
</feature>
<protein>
    <submittedName>
        <fullName evidence="6">Glycosyl transferase family 2</fullName>
    </submittedName>
</protein>
<dbReference type="PANTHER" id="PTHR43179:SF12">
    <property type="entry name" value="GALACTOFURANOSYLTRANSFERASE GLFT2"/>
    <property type="match status" value="1"/>
</dbReference>
<evidence type="ECO:0000256" key="4">
    <source>
        <dbReference type="SAM" id="Phobius"/>
    </source>
</evidence>
<evidence type="ECO:0000256" key="3">
    <source>
        <dbReference type="ARBA" id="ARBA00022679"/>
    </source>
</evidence>